<dbReference type="Pfam" id="PF00117">
    <property type="entry name" value="GATase"/>
    <property type="match status" value="1"/>
</dbReference>
<dbReference type="Proteomes" id="UP001059745">
    <property type="component" value="Chromosome 1"/>
</dbReference>
<evidence type="ECO:0000259" key="1">
    <source>
        <dbReference type="Pfam" id="PF00117"/>
    </source>
</evidence>
<keyword evidence="3" id="KW-0315">Glutamine amidotransferase</keyword>
<dbReference type="EMBL" id="PDDY01000004">
    <property type="protein sequence ID" value="PEH38874.1"/>
    <property type="molecule type" value="Genomic_DNA"/>
</dbReference>
<dbReference type="AlphaFoldDB" id="A0A0M2QFE6"/>
<dbReference type="GO" id="GO:0005829">
    <property type="term" value="C:cytosol"/>
    <property type="evidence" value="ECO:0007669"/>
    <property type="project" value="TreeGrafter"/>
</dbReference>
<dbReference type="SUPFAM" id="SSF52317">
    <property type="entry name" value="Class I glutamine amidotransferase-like"/>
    <property type="match status" value="1"/>
</dbReference>
<reference evidence="4" key="1">
    <citation type="submission" date="2017-09" db="EMBL/GenBank/DDBJ databases">
        <title>FDA dAtabase for Regulatory Grade micrObial Sequences (FDA-ARGOS): Supporting development and validation of Infectious Disease Dx tests.</title>
        <authorList>
            <person name="Minogue T."/>
            <person name="Wolcott M."/>
            <person name="Wasieloski L."/>
            <person name="Aguilar W."/>
            <person name="Moore D."/>
            <person name="Tallon L."/>
            <person name="Sadzewicz L."/>
            <person name="Ott S."/>
            <person name="Zhao X."/>
            <person name="Nagaraj S."/>
            <person name="Vavikolanu K."/>
            <person name="Aluvathingal J."/>
            <person name="Nadendla S."/>
            <person name="Sichtig H."/>
        </authorList>
    </citation>
    <scope>NUCLEOTIDE SEQUENCE [LARGE SCALE GENOMIC DNA]</scope>
    <source>
        <strain evidence="4">FDAARGOS_390</strain>
    </source>
</reference>
<dbReference type="InterPro" id="IPR044992">
    <property type="entry name" value="ChyE-like"/>
</dbReference>
<protein>
    <submittedName>
        <fullName evidence="2">GMP synthase</fullName>
    </submittedName>
    <submittedName>
        <fullName evidence="3">Glutamine amidotransferase</fullName>
    </submittedName>
</protein>
<dbReference type="EMBL" id="CP104214">
    <property type="protein sequence ID" value="UWX71521.1"/>
    <property type="molecule type" value="Genomic_DNA"/>
</dbReference>
<accession>A0A0M2QFE6</accession>
<name>A0A0M2QFE6_BURGA</name>
<evidence type="ECO:0000313" key="4">
    <source>
        <dbReference type="Proteomes" id="UP000220629"/>
    </source>
</evidence>
<evidence type="ECO:0000313" key="3">
    <source>
        <dbReference type="EMBL" id="UWX71521.1"/>
    </source>
</evidence>
<feature type="domain" description="Glutamine amidotransferase" evidence="1">
    <location>
        <begin position="57"/>
        <end position="194"/>
    </location>
</feature>
<dbReference type="RefSeq" id="WP_046578476.1">
    <property type="nucleotide sequence ID" value="NZ_CADEQC010000002.1"/>
</dbReference>
<proteinExistence type="predicted"/>
<dbReference type="InterPro" id="IPR017926">
    <property type="entry name" value="GATASE"/>
</dbReference>
<dbReference type="NCBIfam" id="NF006562">
    <property type="entry name" value="PRK09065.1"/>
    <property type="match status" value="1"/>
</dbReference>
<dbReference type="PANTHER" id="PTHR42695">
    <property type="entry name" value="GLUTAMINE AMIDOTRANSFERASE YLR126C-RELATED"/>
    <property type="match status" value="1"/>
</dbReference>
<dbReference type="Proteomes" id="UP000220629">
    <property type="component" value="Unassembled WGS sequence"/>
</dbReference>
<gene>
    <name evidence="2" type="ORF">CRM94_31580</name>
    <name evidence="3" type="ORF">NYZ96_07165</name>
</gene>
<reference evidence="3" key="3">
    <citation type="submission" date="2022-09" db="EMBL/GenBank/DDBJ databases">
        <title>Genomic of Burkholderia gladioli.</title>
        <authorList>
            <person name="Wu H."/>
        </authorList>
    </citation>
    <scope>NUCLEOTIDE SEQUENCE</scope>
    <source>
        <strain evidence="3">ZN-S4</strain>
    </source>
</reference>
<dbReference type="GeneID" id="66457333"/>
<dbReference type="CDD" id="cd01741">
    <property type="entry name" value="GATase1_1"/>
    <property type="match status" value="1"/>
</dbReference>
<dbReference type="InterPro" id="IPR029062">
    <property type="entry name" value="Class_I_gatase-like"/>
</dbReference>
<sequence length="244" mass="26017">MNKPILIVITGETFASISAAHGDFADWIEAGLAASPLPGLAIERFDARGAAALPDADDYAGIVLTGSHAMVTAREPWSERLGHWLADCAARGVTPMLGICYGHQLLAQALGGEVDDRRDRRFEIGTVSIGQRAEAAGDPLFAALPARFDAQVVHYQSVHRLPPGARLLAASDTDPCQAFRHGQACWGVQFHPEFPLPAIEQYLAILRAQPGAHGADALPPQVRLASTPEAFALLARFARLCLTA</sequence>
<dbReference type="Gene3D" id="3.40.50.880">
    <property type="match status" value="1"/>
</dbReference>
<dbReference type="PANTHER" id="PTHR42695:SF5">
    <property type="entry name" value="GLUTAMINE AMIDOTRANSFERASE YLR126C-RELATED"/>
    <property type="match status" value="1"/>
</dbReference>
<evidence type="ECO:0000313" key="2">
    <source>
        <dbReference type="EMBL" id="PEH38874.1"/>
    </source>
</evidence>
<organism evidence="2 4">
    <name type="scientific">Burkholderia gladioli</name>
    <name type="common">Pseudomonas marginata</name>
    <name type="synonym">Phytomonas marginata</name>
    <dbReference type="NCBI Taxonomy" id="28095"/>
    <lineage>
        <taxon>Bacteria</taxon>
        <taxon>Pseudomonadati</taxon>
        <taxon>Pseudomonadota</taxon>
        <taxon>Betaproteobacteria</taxon>
        <taxon>Burkholderiales</taxon>
        <taxon>Burkholderiaceae</taxon>
        <taxon>Burkholderia</taxon>
    </lineage>
</organism>
<dbReference type="PROSITE" id="PS51273">
    <property type="entry name" value="GATASE_TYPE_1"/>
    <property type="match status" value="1"/>
</dbReference>
<reference evidence="2" key="2">
    <citation type="submission" date="2017-09" db="EMBL/GenBank/DDBJ databases">
        <title>FDA dAtabase for Regulatory Grade micrObial Sequences (FDA-ARGOS): Supporting development and validation of Infectious Disease Dx tests.</title>
        <authorList>
            <person name="Minogue T."/>
            <person name="Wolcott M."/>
            <person name="Wasieloski L."/>
            <person name="Aguilar W."/>
            <person name="Moore D."/>
            <person name="Tallon L.J."/>
            <person name="Sadzewicz L."/>
            <person name="Ott S."/>
            <person name="Zhao X."/>
            <person name="Nagaraj S."/>
            <person name="Vavikolanu K."/>
            <person name="Aluvathingal J."/>
            <person name="Nadendla S."/>
            <person name="Sichtig H."/>
        </authorList>
    </citation>
    <scope>NUCLEOTIDE SEQUENCE</scope>
    <source>
        <strain evidence="2">FDAARGOS_390</strain>
    </source>
</reference>